<feature type="domain" description="Beta-lactamase-related" evidence="1">
    <location>
        <begin position="45"/>
        <end position="288"/>
    </location>
</feature>
<dbReference type="EMBL" id="CP034346">
    <property type="protein sequence ID" value="AZS17786.1"/>
    <property type="molecule type" value="Genomic_DNA"/>
</dbReference>
<evidence type="ECO:0000259" key="1">
    <source>
        <dbReference type="Pfam" id="PF00144"/>
    </source>
</evidence>
<dbReference type="InterPro" id="IPR012338">
    <property type="entry name" value="Beta-lactam/transpept-like"/>
</dbReference>
<dbReference type="KEGG" id="plut:EI981_27365"/>
<organism evidence="2 3">
    <name type="scientific">Paenibacillus lutimineralis</name>
    <dbReference type="NCBI Taxonomy" id="2707005"/>
    <lineage>
        <taxon>Bacteria</taxon>
        <taxon>Bacillati</taxon>
        <taxon>Bacillota</taxon>
        <taxon>Bacilli</taxon>
        <taxon>Bacillales</taxon>
        <taxon>Paenibacillaceae</taxon>
        <taxon>Paenibacillus</taxon>
    </lineage>
</organism>
<evidence type="ECO:0000313" key="2">
    <source>
        <dbReference type="EMBL" id="AZS17786.1"/>
    </source>
</evidence>
<gene>
    <name evidence="2" type="ORF">EI981_27365</name>
</gene>
<proteinExistence type="predicted"/>
<dbReference type="AlphaFoldDB" id="A0A3Q9ICJ4"/>
<name>A0A3Q9ICJ4_9BACL</name>
<evidence type="ECO:0000313" key="3">
    <source>
        <dbReference type="Proteomes" id="UP000270678"/>
    </source>
</evidence>
<dbReference type="InterPro" id="IPR001466">
    <property type="entry name" value="Beta-lactam-related"/>
</dbReference>
<dbReference type="InterPro" id="IPR050789">
    <property type="entry name" value="Diverse_Enzym_Activities"/>
</dbReference>
<dbReference type="Gene3D" id="3.40.710.10">
    <property type="entry name" value="DD-peptidase/beta-lactamase superfamily"/>
    <property type="match status" value="1"/>
</dbReference>
<keyword evidence="2" id="KW-0378">Hydrolase</keyword>
<dbReference type="Proteomes" id="UP000270678">
    <property type="component" value="Chromosome"/>
</dbReference>
<accession>A0A3Q9ICJ4</accession>
<dbReference type="SUPFAM" id="SSF56601">
    <property type="entry name" value="beta-lactamase/transpeptidase-like"/>
    <property type="match status" value="1"/>
</dbReference>
<dbReference type="RefSeq" id="WP_127003667.1">
    <property type="nucleotide sequence ID" value="NZ_CP034346.1"/>
</dbReference>
<protein>
    <submittedName>
        <fullName evidence="2">Class C beta-lactamase-related serine hydrolase</fullName>
    </submittedName>
</protein>
<sequence length="303" mass="34182">MTLSLTGFVDRVTEQGLNVLSTRVLQHGEFAAQWDLTIDERRIQHSISKSFTCMAVGLAIAEGKLSLHTKLNEFFPQYVIEDANIEPAMRPGDLTLYDLLRMTSGHDNPPLTAPERASLKEKDWVKYYMSLPLDRAPGELFTYSSGDTFIISALIQAATGQTVQEYLTPRLFEPLGIHHAYWETSPLGITLGCAGLVINNEELSRFGQFLLQRGMWEGKQLVPAEWIDFATRKQIDNQGSVDWNQGYGCQFWMCTHDAYRADGAYGQFCIVLSDKDAVIAINSQEDHMQEILDIVWAEILPQL</sequence>
<dbReference type="PANTHER" id="PTHR43283">
    <property type="entry name" value="BETA-LACTAMASE-RELATED"/>
    <property type="match status" value="1"/>
</dbReference>
<dbReference type="GO" id="GO:0016787">
    <property type="term" value="F:hydrolase activity"/>
    <property type="evidence" value="ECO:0007669"/>
    <property type="project" value="UniProtKB-KW"/>
</dbReference>
<dbReference type="OrthoDB" id="9773047at2"/>
<keyword evidence="3" id="KW-1185">Reference proteome</keyword>
<reference evidence="3" key="1">
    <citation type="submission" date="2018-12" db="EMBL/GenBank/DDBJ databases">
        <title>Complete genome sequence of Paenibacillus sp. MBLB1234.</title>
        <authorList>
            <person name="Nam Y.-D."/>
            <person name="Kang J."/>
            <person name="Chung W.-H."/>
            <person name="Park Y.S."/>
        </authorList>
    </citation>
    <scope>NUCLEOTIDE SEQUENCE [LARGE SCALE GENOMIC DNA]</scope>
    <source>
        <strain evidence="3">MBLB1234</strain>
    </source>
</reference>
<dbReference type="PANTHER" id="PTHR43283:SF7">
    <property type="entry name" value="BETA-LACTAMASE-RELATED DOMAIN-CONTAINING PROTEIN"/>
    <property type="match status" value="1"/>
</dbReference>
<dbReference type="Pfam" id="PF00144">
    <property type="entry name" value="Beta-lactamase"/>
    <property type="match status" value="1"/>
</dbReference>